<organism evidence="1 2">
    <name type="scientific">Microvirga aerilata</name>
    <dbReference type="NCBI Taxonomy" id="670292"/>
    <lineage>
        <taxon>Bacteria</taxon>
        <taxon>Pseudomonadati</taxon>
        <taxon>Pseudomonadota</taxon>
        <taxon>Alphaproteobacteria</taxon>
        <taxon>Hyphomicrobiales</taxon>
        <taxon>Methylobacteriaceae</taxon>
        <taxon>Microvirga</taxon>
    </lineage>
</organism>
<accession>A0A936ZE43</accession>
<evidence type="ECO:0000313" key="1">
    <source>
        <dbReference type="EMBL" id="MBL0408146.1"/>
    </source>
</evidence>
<dbReference type="Proteomes" id="UP000605848">
    <property type="component" value="Unassembled WGS sequence"/>
</dbReference>
<dbReference type="RefSeq" id="WP_202065875.1">
    <property type="nucleotide sequence ID" value="NZ_JAEQMY010000154.1"/>
</dbReference>
<protein>
    <submittedName>
        <fullName evidence="1">Uncharacterized protein</fullName>
    </submittedName>
</protein>
<sequence length="58" mass="6893">MDNLRQQVEHVARAFYEEQEEAPDWDNEADFIKDEFREYARDAIALLEQHKAQILDAA</sequence>
<name>A0A936ZE43_9HYPH</name>
<dbReference type="EMBL" id="JAEQMY010000154">
    <property type="protein sequence ID" value="MBL0408146.1"/>
    <property type="molecule type" value="Genomic_DNA"/>
</dbReference>
<proteinExistence type="predicted"/>
<evidence type="ECO:0000313" key="2">
    <source>
        <dbReference type="Proteomes" id="UP000605848"/>
    </source>
</evidence>
<dbReference type="AlphaFoldDB" id="A0A936ZE43"/>
<reference evidence="1" key="1">
    <citation type="submission" date="2021-01" db="EMBL/GenBank/DDBJ databases">
        <title>Microvirga sp.</title>
        <authorList>
            <person name="Kim M.K."/>
        </authorList>
    </citation>
    <scope>NUCLEOTIDE SEQUENCE</scope>
    <source>
        <strain evidence="1">5420S-16</strain>
    </source>
</reference>
<gene>
    <name evidence="1" type="ORF">JKG68_30120</name>
</gene>
<comment type="caution">
    <text evidence="1">The sequence shown here is derived from an EMBL/GenBank/DDBJ whole genome shotgun (WGS) entry which is preliminary data.</text>
</comment>
<keyword evidence="2" id="KW-1185">Reference proteome</keyword>